<evidence type="ECO:0000313" key="2">
    <source>
        <dbReference type="EMBL" id="KNC77925.1"/>
    </source>
</evidence>
<dbReference type="OrthoDB" id="1600564at2759"/>
<name>A0A0L0FME3_9EUKA</name>
<sequence>MLIVQGILQLPVLVFYAALCITENEVWDIWTVCYFGIELLCLIIFTLMLYFKRNDLKKYQLEENMVMLVFAFILTIYILSDNIRWYIIPEDVGTGYGATVGWELTDLLTMLSYAIISVGIWYRHISIMWNRNFNQKGAAYPENGNLTALQEASAVDFGSAAQIVGTLPTTMAQVDCNPKEKENVYNTAEIAGSADDVNDLSIDPIEEHTLAYIPAANDIVDEILRLQQVNKDLHAKLLLLTGEYSNANVDHINDILAKTNARLSSRKSGALADIGESRSLQKLTMEHVVLMNALRRVGNPHIKEKADPFLE</sequence>
<dbReference type="AlphaFoldDB" id="A0A0L0FME3"/>
<feature type="transmembrane region" description="Helical" evidence="1">
    <location>
        <begin position="63"/>
        <end position="80"/>
    </location>
</feature>
<proteinExistence type="predicted"/>
<dbReference type="Proteomes" id="UP000054560">
    <property type="component" value="Unassembled WGS sequence"/>
</dbReference>
<protein>
    <submittedName>
        <fullName evidence="2">Uncharacterized protein</fullName>
    </submittedName>
</protein>
<keyword evidence="1" id="KW-1133">Transmembrane helix</keyword>
<keyword evidence="3" id="KW-1185">Reference proteome</keyword>
<feature type="transmembrane region" description="Helical" evidence="1">
    <location>
        <begin position="100"/>
        <end position="122"/>
    </location>
</feature>
<organism evidence="2 3">
    <name type="scientific">Sphaeroforma arctica JP610</name>
    <dbReference type="NCBI Taxonomy" id="667725"/>
    <lineage>
        <taxon>Eukaryota</taxon>
        <taxon>Ichthyosporea</taxon>
        <taxon>Ichthyophonida</taxon>
        <taxon>Sphaeroforma</taxon>
    </lineage>
</organism>
<dbReference type="RefSeq" id="XP_014151827.1">
    <property type="nucleotide sequence ID" value="XM_014296352.1"/>
</dbReference>
<dbReference type="GeneID" id="25910132"/>
<evidence type="ECO:0000313" key="3">
    <source>
        <dbReference type="Proteomes" id="UP000054560"/>
    </source>
</evidence>
<accession>A0A0L0FME3</accession>
<reference evidence="2 3" key="1">
    <citation type="submission" date="2011-02" db="EMBL/GenBank/DDBJ databases">
        <title>The Genome Sequence of Sphaeroforma arctica JP610.</title>
        <authorList>
            <consortium name="The Broad Institute Genome Sequencing Platform"/>
            <person name="Russ C."/>
            <person name="Cuomo C."/>
            <person name="Young S.K."/>
            <person name="Zeng Q."/>
            <person name="Gargeya S."/>
            <person name="Alvarado L."/>
            <person name="Berlin A."/>
            <person name="Chapman S.B."/>
            <person name="Chen Z."/>
            <person name="Freedman E."/>
            <person name="Gellesch M."/>
            <person name="Goldberg J."/>
            <person name="Griggs A."/>
            <person name="Gujja S."/>
            <person name="Heilman E."/>
            <person name="Heiman D."/>
            <person name="Howarth C."/>
            <person name="Mehta T."/>
            <person name="Neiman D."/>
            <person name="Pearson M."/>
            <person name="Roberts A."/>
            <person name="Saif S."/>
            <person name="Shea T."/>
            <person name="Shenoy N."/>
            <person name="Sisk P."/>
            <person name="Stolte C."/>
            <person name="Sykes S."/>
            <person name="White J."/>
            <person name="Yandava C."/>
            <person name="Burger G."/>
            <person name="Gray M.W."/>
            <person name="Holland P.W.H."/>
            <person name="King N."/>
            <person name="Lang F.B.F."/>
            <person name="Roger A.J."/>
            <person name="Ruiz-Trillo I."/>
            <person name="Haas B."/>
            <person name="Nusbaum C."/>
            <person name="Birren B."/>
        </authorList>
    </citation>
    <scope>NUCLEOTIDE SEQUENCE [LARGE SCALE GENOMIC DNA]</scope>
    <source>
        <strain evidence="2 3">JP610</strain>
    </source>
</reference>
<evidence type="ECO:0000256" key="1">
    <source>
        <dbReference type="SAM" id="Phobius"/>
    </source>
</evidence>
<dbReference type="EMBL" id="KQ242600">
    <property type="protein sequence ID" value="KNC77925.1"/>
    <property type="molecule type" value="Genomic_DNA"/>
</dbReference>
<feature type="transmembrane region" description="Helical" evidence="1">
    <location>
        <begin position="27"/>
        <end position="51"/>
    </location>
</feature>
<keyword evidence="1" id="KW-0472">Membrane</keyword>
<keyword evidence="1" id="KW-0812">Transmembrane</keyword>
<gene>
    <name evidence="2" type="ORF">SARC_09628</name>
</gene>